<dbReference type="AlphaFoldDB" id="A0AAW0TZM3"/>
<feature type="compositionally biased region" description="Polar residues" evidence="11">
    <location>
        <begin position="486"/>
        <end position="495"/>
    </location>
</feature>
<feature type="compositionally biased region" description="Polar residues" evidence="11">
    <location>
        <begin position="746"/>
        <end position="757"/>
    </location>
</feature>
<comment type="similarity">
    <text evidence="2">Belongs to the CASP family.</text>
</comment>
<dbReference type="InterPro" id="IPR057476">
    <property type="entry name" value="Cux_N"/>
</dbReference>
<keyword evidence="9" id="KW-0472">Membrane</keyword>
<evidence type="ECO:0000256" key="6">
    <source>
        <dbReference type="ARBA" id="ARBA00022989"/>
    </source>
</evidence>
<evidence type="ECO:0000256" key="9">
    <source>
        <dbReference type="ARBA" id="ARBA00023136"/>
    </source>
</evidence>
<keyword evidence="6" id="KW-1133">Transmembrane helix</keyword>
<feature type="coiled-coil region" evidence="10">
    <location>
        <begin position="297"/>
        <end position="356"/>
    </location>
</feature>
<dbReference type="SUPFAM" id="SSF48452">
    <property type="entry name" value="TPR-like"/>
    <property type="match status" value="1"/>
</dbReference>
<evidence type="ECO:0000259" key="13">
    <source>
        <dbReference type="Pfam" id="PF25398"/>
    </source>
</evidence>
<evidence type="ECO:0000256" key="10">
    <source>
        <dbReference type="SAM" id="Coils"/>
    </source>
</evidence>
<dbReference type="PANTHER" id="PTHR14043:SF2">
    <property type="entry name" value="HOMEOBOX PROTEIN CUT"/>
    <property type="match status" value="1"/>
</dbReference>
<dbReference type="EMBL" id="JARAKH010000024">
    <property type="protein sequence ID" value="KAK8391622.1"/>
    <property type="molecule type" value="Genomic_DNA"/>
</dbReference>
<comment type="caution">
    <text evidence="14">The sequence shown here is derived from an EMBL/GenBank/DDBJ whole genome shotgun (WGS) entry which is preliminary data.</text>
</comment>
<keyword evidence="8 10" id="KW-0175">Coiled coil</keyword>
<reference evidence="14 15" key="1">
    <citation type="submission" date="2023-03" db="EMBL/GenBank/DDBJ databases">
        <title>High-quality genome of Scylla paramamosain provides insights in environmental adaptation.</title>
        <authorList>
            <person name="Zhang L."/>
        </authorList>
    </citation>
    <scope>NUCLEOTIDE SEQUENCE [LARGE SCALE GENOMIC DNA]</scope>
    <source>
        <strain evidence="14">LZ_2023a</strain>
        <tissue evidence="14">Muscle</tissue>
    </source>
</reference>
<name>A0AAW0TZM3_SCYPA</name>
<dbReference type="Gene3D" id="1.25.40.10">
    <property type="entry name" value="Tetratricopeptide repeat domain"/>
    <property type="match status" value="1"/>
</dbReference>
<evidence type="ECO:0000313" key="15">
    <source>
        <dbReference type="Proteomes" id="UP001487740"/>
    </source>
</evidence>
<keyword evidence="15" id="KW-1185">Reference proteome</keyword>
<feature type="compositionally biased region" description="Low complexity" evidence="11">
    <location>
        <begin position="496"/>
        <end position="518"/>
    </location>
</feature>
<sequence length="1268" mass="141081">MAVKVQAVITAWKAFGLAEVQRSLDENASELAARQDESEESRKKLVELSREFKKNTPEDVRKQVAPLLKSFQTEIDNLNKRSKFVEASFLNVYKKVIDITDPLPTLEYCAGLEKKVGRLADMEIENKNLKETLHDYNEEFKEVRNQDVTIKNLKEKLKNYEDVMDETVMTKVKEYEKELSQQYTEKERLLRDTQESVVRRLQEAEARVKTLQSTLDVTQSELFELKSKSDESTFAKAEETDILMNDLERANQNAVIAQKEVVRLQEQLHAVMASQTSEALNVASAGNTEPSADSLARSSLEIELASKDKEIAQLVEDLKEVQQCLSDLTYKSSQEVAELQRKRNEDMQKIEKLEATILRQKDYEEIKRELNIMKSVEFGGSSTNVNEENIQGVSPSPKSLEVLLLEKTKALQNENMSLRQSITTMTKRVTEAEQELIDLRSLVTEQKGLIVSLESDLSSVQSLSTMYRGEGEGSSMPEIVAEAVRASSSCTPPLVSTSSSNTQPPTPTPGGSSPDFPSAAESLLPIVSAQRERFRQRNEELEGELTGKSQQVILLQNELDSLRADNLKLYEKIKFLQSYQGRQTKEDTAAESRYSSQYEEALDPFSSFSRKEKLRRYAALSPFEKAVMSNQAGDPGSSIPVGHQYGDASNFFDQLSPAPQDITQQGIPSQPIVTGTTGAIVTPHPELTIPNSITLNQQVAPVMYPPCQDVSPQNMPDSQTTIPLTPQSNLPTNESLFVPQAPTPETPQNASSSQSLPTQLTPVQSAMMMSMSTSMMAAAATSPNTSVDVEATTVKFQQASLNNDVYPNTQPLESCIAKPATEQDVFTASLLSSDADRRHDAWIPQEATRQALIAMSSSPPGTYFPEKELLTMPGIAVKEDFGDPVKNLVRTYLGEEMSSKRVVLTAASVTQDDRGLRQLIAAGCYHAAVNLTTQLLTVYGQGEGRAGHPSKHTAHSIQLWFTRIALLVKLRRFSLAEVECQYFNDLDAPDLYFEFYPELYGGRKGSMVPFGFRLLVAELPQHLGKHTQALDRLNALLRTCNQIIKNLNNGLSEDGSNLEMTNNMRDDSLKLWRTRRHRVMYSITNCAVSLKDFRLAGSLIERLIQEDPNSAAGLYSALGRLCLQLGDVTAAQETFNQYFEHSLPPPHHDPVQGLLHSAYVSIAQNAFKDAAEILQQAHKINPSNGLVINNYGVCLMYTGRVSEAIALVEGAVFSQPERFLHEAIVLNLATMYELESSNAHQKKLKILSLIAQHKGDSFNVAALKLQPQ</sequence>
<evidence type="ECO:0000313" key="14">
    <source>
        <dbReference type="EMBL" id="KAK8391622.1"/>
    </source>
</evidence>
<dbReference type="PANTHER" id="PTHR14043">
    <property type="entry name" value="CCAAT DISPLACEMENT PROTEIN-RELATED"/>
    <property type="match status" value="1"/>
</dbReference>
<organism evidence="14 15">
    <name type="scientific">Scylla paramamosain</name>
    <name type="common">Mud crab</name>
    <dbReference type="NCBI Taxonomy" id="85552"/>
    <lineage>
        <taxon>Eukaryota</taxon>
        <taxon>Metazoa</taxon>
        <taxon>Ecdysozoa</taxon>
        <taxon>Arthropoda</taxon>
        <taxon>Crustacea</taxon>
        <taxon>Multicrustacea</taxon>
        <taxon>Malacostraca</taxon>
        <taxon>Eumalacostraca</taxon>
        <taxon>Eucarida</taxon>
        <taxon>Decapoda</taxon>
        <taxon>Pleocyemata</taxon>
        <taxon>Brachyura</taxon>
        <taxon>Eubrachyura</taxon>
        <taxon>Portunoidea</taxon>
        <taxon>Portunidae</taxon>
        <taxon>Portuninae</taxon>
        <taxon>Scylla</taxon>
    </lineage>
</organism>
<keyword evidence="4" id="KW-0813">Transport</keyword>
<evidence type="ECO:0000256" key="7">
    <source>
        <dbReference type="ARBA" id="ARBA00023034"/>
    </source>
</evidence>
<evidence type="ECO:0000259" key="12">
    <source>
        <dbReference type="Pfam" id="PF08172"/>
    </source>
</evidence>
<feature type="coiled-coil region" evidence="10">
    <location>
        <begin position="415"/>
        <end position="442"/>
    </location>
</feature>
<dbReference type="Proteomes" id="UP001487740">
    <property type="component" value="Unassembled WGS sequence"/>
</dbReference>
<evidence type="ECO:0000256" key="5">
    <source>
        <dbReference type="ARBA" id="ARBA00022692"/>
    </source>
</evidence>
<accession>A0AAW0TZM3</accession>
<dbReference type="GO" id="GO:0005634">
    <property type="term" value="C:nucleus"/>
    <property type="evidence" value="ECO:0007669"/>
    <property type="project" value="TreeGrafter"/>
</dbReference>
<proteinExistence type="inferred from homology"/>
<evidence type="ECO:0000256" key="8">
    <source>
        <dbReference type="ARBA" id="ARBA00023054"/>
    </source>
</evidence>
<protein>
    <recommendedName>
        <fullName evidence="3">Protein CASP</fullName>
    </recommendedName>
</protein>
<feature type="compositionally biased region" description="Polar residues" evidence="11">
    <location>
        <begin position="711"/>
        <end position="735"/>
    </location>
</feature>
<evidence type="ECO:0000256" key="3">
    <source>
        <dbReference type="ARBA" id="ARBA00018691"/>
    </source>
</evidence>
<feature type="region of interest" description="Disordered" evidence="11">
    <location>
        <begin position="711"/>
        <end position="757"/>
    </location>
</feature>
<dbReference type="Pfam" id="PF08172">
    <property type="entry name" value="CASP_C"/>
    <property type="match status" value="1"/>
</dbReference>
<dbReference type="InterPro" id="IPR012955">
    <property type="entry name" value="CASP_C"/>
</dbReference>
<dbReference type="Pfam" id="PF14559">
    <property type="entry name" value="TPR_19"/>
    <property type="match status" value="1"/>
</dbReference>
<keyword evidence="7" id="KW-0333">Golgi apparatus</keyword>
<feature type="region of interest" description="Disordered" evidence="11">
    <location>
        <begin position="485"/>
        <end position="519"/>
    </location>
</feature>
<dbReference type="InterPro" id="IPR011990">
    <property type="entry name" value="TPR-like_helical_dom_sf"/>
</dbReference>
<comment type="subcellular location">
    <subcellularLocation>
        <location evidence="1">Golgi apparatus membrane</location>
        <topology evidence="1">Single-pass type IV membrane protein</topology>
    </subcellularLocation>
</comment>
<feature type="coiled-coil region" evidence="10">
    <location>
        <begin position="112"/>
        <end position="221"/>
    </location>
</feature>
<feature type="coiled-coil region" evidence="10">
    <location>
        <begin position="531"/>
        <end position="558"/>
    </location>
</feature>
<keyword evidence="5" id="KW-0812">Transmembrane</keyword>
<dbReference type="GO" id="GO:0000977">
    <property type="term" value="F:RNA polymerase II transcription regulatory region sequence-specific DNA binding"/>
    <property type="evidence" value="ECO:0007669"/>
    <property type="project" value="TreeGrafter"/>
</dbReference>
<dbReference type="Pfam" id="PF25398">
    <property type="entry name" value="CUX1_N"/>
    <property type="match status" value="1"/>
</dbReference>
<feature type="domain" description="Cux N-terminal" evidence="13">
    <location>
        <begin position="4"/>
        <end position="109"/>
    </location>
</feature>
<evidence type="ECO:0000256" key="11">
    <source>
        <dbReference type="SAM" id="MobiDB-lite"/>
    </source>
</evidence>
<feature type="coiled-coil region" evidence="10">
    <location>
        <begin position="31"/>
        <end position="88"/>
    </location>
</feature>
<feature type="domain" description="CASP C-terminal" evidence="12">
    <location>
        <begin position="431"/>
        <end position="629"/>
    </location>
</feature>
<evidence type="ECO:0000256" key="1">
    <source>
        <dbReference type="ARBA" id="ARBA00004409"/>
    </source>
</evidence>
<evidence type="ECO:0000256" key="2">
    <source>
        <dbReference type="ARBA" id="ARBA00006415"/>
    </source>
</evidence>
<dbReference type="GO" id="GO:0006891">
    <property type="term" value="P:intra-Golgi vesicle-mediated transport"/>
    <property type="evidence" value="ECO:0007669"/>
    <property type="project" value="InterPro"/>
</dbReference>
<dbReference type="GO" id="GO:0000139">
    <property type="term" value="C:Golgi membrane"/>
    <property type="evidence" value="ECO:0007669"/>
    <property type="project" value="UniProtKB-SubCell"/>
</dbReference>
<evidence type="ECO:0000256" key="4">
    <source>
        <dbReference type="ARBA" id="ARBA00022448"/>
    </source>
</evidence>
<gene>
    <name evidence="14" type="ORF">O3P69_017274</name>
</gene>
<dbReference type="GO" id="GO:0000981">
    <property type="term" value="F:DNA-binding transcription factor activity, RNA polymerase II-specific"/>
    <property type="evidence" value="ECO:0007669"/>
    <property type="project" value="TreeGrafter"/>
</dbReference>